<dbReference type="GO" id="GO:0045002">
    <property type="term" value="P:double-strand break repair via single-strand annealing"/>
    <property type="evidence" value="ECO:0007669"/>
    <property type="project" value="TreeGrafter"/>
</dbReference>
<dbReference type="AlphaFoldDB" id="A0A921ZTF5"/>
<comment type="caution">
    <text evidence="5">The sequence shown here is derived from an EMBL/GenBank/DDBJ whole genome shotgun (WGS) entry which is preliminary data.</text>
</comment>
<proteinExistence type="inferred from homology"/>
<reference evidence="5" key="2">
    <citation type="submission" date="2020-12" db="EMBL/GenBank/DDBJ databases">
        <authorList>
            <person name="Kanost M."/>
        </authorList>
    </citation>
    <scope>NUCLEOTIDE SEQUENCE</scope>
</reference>
<evidence type="ECO:0000256" key="2">
    <source>
        <dbReference type="ARBA" id="ARBA00022763"/>
    </source>
</evidence>
<dbReference type="EMBL" id="JH668872">
    <property type="protein sequence ID" value="KAG6462632.1"/>
    <property type="molecule type" value="Genomic_DNA"/>
</dbReference>
<dbReference type="Proteomes" id="UP000791440">
    <property type="component" value="Unassembled WGS sequence"/>
</dbReference>
<evidence type="ECO:0000313" key="6">
    <source>
        <dbReference type="Proteomes" id="UP000791440"/>
    </source>
</evidence>
<dbReference type="InterPro" id="IPR007232">
    <property type="entry name" value="Rad52_Rad59_Rad22"/>
</dbReference>
<feature type="compositionally biased region" description="Pro residues" evidence="4">
    <location>
        <begin position="239"/>
        <end position="251"/>
    </location>
</feature>
<feature type="region of interest" description="Disordered" evidence="4">
    <location>
        <begin position="332"/>
        <end position="369"/>
    </location>
</feature>
<evidence type="ECO:0000256" key="4">
    <source>
        <dbReference type="SAM" id="MobiDB-lite"/>
    </source>
</evidence>
<name>A0A921ZTF5_MANSE</name>
<protein>
    <submittedName>
        <fullName evidence="5">Uncharacterized protein</fullName>
    </submittedName>
</protein>
<accession>A0A921ZTF5</accession>
<feature type="region of interest" description="Disordered" evidence="4">
    <location>
        <begin position="239"/>
        <end position="287"/>
    </location>
</feature>
<sequence length="369" mass="40363">MQRKPSYPVPNCSIKMPDCLPPDLMVGEDDNEQQQRRQHLINFGHSQWGFNNWSWSVTKQELDFVDFANGKYCAGVVAFVSIKLKNLDIHRENIGYATSTANTKGLAIYKSRKCAVTNALRETLLSYGGKVASDLLEILETVRPDVPSVNGPGVSAPLVNASLVGSPLVSASLANSPLGNLPVNTPITLADQTENNQNIANRLEPKTSPVALCPRKEEVRPVAVPPMARAMPMPAALPPAPAPARVPPAHAPHPAAVPLRPNSNDPKTGMEGMSEEEARAERKRRQRLAQEEFKQRQLMKNAGLDEKHELSKGHSSIDKLLMDIQTQDIVIDETGPMADTGKRKSPTPNNGRTKRRSSIVNKLDIVGKH</sequence>
<organism evidence="5 6">
    <name type="scientific">Manduca sexta</name>
    <name type="common">Tobacco hawkmoth</name>
    <name type="synonym">Tobacco hornworm</name>
    <dbReference type="NCBI Taxonomy" id="7130"/>
    <lineage>
        <taxon>Eukaryota</taxon>
        <taxon>Metazoa</taxon>
        <taxon>Ecdysozoa</taxon>
        <taxon>Arthropoda</taxon>
        <taxon>Hexapoda</taxon>
        <taxon>Insecta</taxon>
        <taxon>Pterygota</taxon>
        <taxon>Neoptera</taxon>
        <taxon>Endopterygota</taxon>
        <taxon>Lepidoptera</taxon>
        <taxon>Glossata</taxon>
        <taxon>Ditrysia</taxon>
        <taxon>Bombycoidea</taxon>
        <taxon>Sphingidae</taxon>
        <taxon>Sphinginae</taxon>
        <taxon>Sphingini</taxon>
        <taxon>Manduca</taxon>
    </lineage>
</organism>
<reference evidence="5" key="1">
    <citation type="journal article" date="2016" name="Insect Biochem. Mol. Biol.">
        <title>Multifaceted biological insights from a draft genome sequence of the tobacco hornworm moth, Manduca sexta.</title>
        <authorList>
            <person name="Kanost M.R."/>
            <person name="Arrese E.L."/>
            <person name="Cao X."/>
            <person name="Chen Y.R."/>
            <person name="Chellapilla S."/>
            <person name="Goldsmith M.R."/>
            <person name="Grosse-Wilde E."/>
            <person name="Heckel D.G."/>
            <person name="Herndon N."/>
            <person name="Jiang H."/>
            <person name="Papanicolaou A."/>
            <person name="Qu J."/>
            <person name="Soulages J.L."/>
            <person name="Vogel H."/>
            <person name="Walters J."/>
            <person name="Waterhouse R.M."/>
            <person name="Ahn S.J."/>
            <person name="Almeida F.C."/>
            <person name="An C."/>
            <person name="Aqrawi P."/>
            <person name="Bretschneider A."/>
            <person name="Bryant W.B."/>
            <person name="Bucks S."/>
            <person name="Chao H."/>
            <person name="Chevignon G."/>
            <person name="Christen J.M."/>
            <person name="Clarke D.F."/>
            <person name="Dittmer N.T."/>
            <person name="Ferguson L.C.F."/>
            <person name="Garavelou S."/>
            <person name="Gordon K.H.J."/>
            <person name="Gunaratna R.T."/>
            <person name="Han Y."/>
            <person name="Hauser F."/>
            <person name="He Y."/>
            <person name="Heidel-Fischer H."/>
            <person name="Hirsh A."/>
            <person name="Hu Y."/>
            <person name="Jiang H."/>
            <person name="Kalra D."/>
            <person name="Klinner C."/>
            <person name="Konig C."/>
            <person name="Kovar C."/>
            <person name="Kroll A.R."/>
            <person name="Kuwar S.S."/>
            <person name="Lee S.L."/>
            <person name="Lehman R."/>
            <person name="Li K."/>
            <person name="Li Z."/>
            <person name="Liang H."/>
            <person name="Lovelace S."/>
            <person name="Lu Z."/>
            <person name="Mansfield J.H."/>
            <person name="McCulloch K.J."/>
            <person name="Mathew T."/>
            <person name="Morton B."/>
            <person name="Muzny D.M."/>
            <person name="Neunemann D."/>
            <person name="Ongeri F."/>
            <person name="Pauchet Y."/>
            <person name="Pu L.L."/>
            <person name="Pyrousis I."/>
            <person name="Rao X.J."/>
            <person name="Redding A."/>
            <person name="Roesel C."/>
            <person name="Sanchez-Gracia A."/>
            <person name="Schaack S."/>
            <person name="Shukla A."/>
            <person name="Tetreau G."/>
            <person name="Wang Y."/>
            <person name="Xiong G.H."/>
            <person name="Traut W."/>
            <person name="Walsh T.K."/>
            <person name="Worley K.C."/>
            <person name="Wu D."/>
            <person name="Wu W."/>
            <person name="Wu Y.Q."/>
            <person name="Zhang X."/>
            <person name="Zou Z."/>
            <person name="Zucker H."/>
            <person name="Briscoe A.D."/>
            <person name="Burmester T."/>
            <person name="Clem R.J."/>
            <person name="Feyereisen R."/>
            <person name="Grimmelikhuijzen C.J.P."/>
            <person name="Hamodrakas S.J."/>
            <person name="Hansson B.S."/>
            <person name="Huguet E."/>
            <person name="Jermiin L.S."/>
            <person name="Lan Q."/>
            <person name="Lehman H.K."/>
            <person name="Lorenzen M."/>
            <person name="Merzendorfer H."/>
            <person name="Michalopoulos I."/>
            <person name="Morton D.B."/>
            <person name="Muthukrishnan S."/>
            <person name="Oakeshott J.G."/>
            <person name="Palmer W."/>
            <person name="Park Y."/>
            <person name="Passarelli A.L."/>
            <person name="Rozas J."/>
            <person name="Schwartz L.M."/>
            <person name="Smith W."/>
            <person name="Southgate A."/>
            <person name="Vilcinskas A."/>
            <person name="Vogt R."/>
            <person name="Wang P."/>
            <person name="Werren J."/>
            <person name="Yu X.Q."/>
            <person name="Zhou J.J."/>
            <person name="Brown S.J."/>
            <person name="Scherer S.E."/>
            <person name="Richards S."/>
            <person name="Blissard G.W."/>
        </authorList>
    </citation>
    <scope>NUCLEOTIDE SEQUENCE</scope>
</reference>
<dbReference type="GO" id="GO:0005634">
    <property type="term" value="C:nucleus"/>
    <property type="evidence" value="ECO:0007669"/>
    <property type="project" value="TreeGrafter"/>
</dbReference>
<feature type="compositionally biased region" description="Low complexity" evidence="4">
    <location>
        <begin position="252"/>
        <end position="261"/>
    </location>
</feature>
<dbReference type="PANTHER" id="PTHR12132">
    <property type="entry name" value="DNA REPAIR AND RECOMBINATION PROTEIN RAD52, RAD59"/>
    <property type="match status" value="1"/>
</dbReference>
<comment type="similarity">
    <text evidence="1">Belongs to the RAD52 family.</text>
</comment>
<keyword evidence="3" id="KW-0234">DNA repair</keyword>
<keyword evidence="2" id="KW-0227">DNA damage</keyword>
<dbReference type="Pfam" id="PF04098">
    <property type="entry name" value="Rad52_Rad22"/>
    <property type="match status" value="1"/>
</dbReference>
<dbReference type="PANTHER" id="PTHR12132:SF1">
    <property type="entry name" value="DNA REPAIR PROTEIN RAD52 HOMOLOG"/>
    <property type="match status" value="1"/>
</dbReference>
<evidence type="ECO:0000256" key="1">
    <source>
        <dbReference type="ARBA" id="ARBA00006638"/>
    </source>
</evidence>
<keyword evidence="6" id="KW-1185">Reference proteome</keyword>
<dbReference type="InterPro" id="IPR041247">
    <property type="entry name" value="Rad52_fam"/>
</dbReference>
<evidence type="ECO:0000256" key="3">
    <source>
        <dbReference type="ARBA" id="ARBA00023204"/>
    </source>
</evidence>
<dbReference type="GO" id="GO:0006312">
    <property type="term" value="P:mitotic recombination"/>
    <property type="evidence" value="ECO:0007669"/>
    <property type="project" value="TreeGrafter"/>
</dbReference>
<evidence type="ECO:0000313" key="5">
    <source>
        <dbReference type="EMBL" id="KAG6462632.1"/>
    </source>
</evidence>
<gene>
    <name evidence="5" type="ORF">O3G_MSEX013375</name>
</gene>
<dbReference type="GO" id="GO:0000724">
    <property type="term" value="P:double-strand break repair via homologous recombination"/>
    <property type="evidence" value="ECO:0007669"/>
    <property type="project" value="TreeGrafter"/>
</dbReference>